<feature type="region of interest" description="Disordered" evidence="7">
    <location>
        <begin position="1073"/>
        <end position="1176"/>
    </location>
</feature>
<comment type="similarity">
    <text evidence="2">Belongs to the MAP7 family.</text>
</comment>
<dbReference type="InterPro" id="IPR008604">
    <property type="entry name" value="MAP7_fam"/>
</dbReference>
<feature type="compositionally biased region" description="Low complexity" evidence="7">
    <location>
        <begin position="698"/>
        <end position="711"/>
    </location>
</feature>
<comment type="subcellular location">
    <subcellularLocation>
        <location evidence="1">Cytoplasm</location>
        <location evidence="1">Cytoskeleton</location>
    </subcellularLocation>
</comment>
<evidence type="ECO:0000256" key="4">
    <source>
        <dbReference type="ARBA" id="ARBA00023054"/>
    </source>
</evidence>
<feature type="region of interest" description="Disordered" evidence="7">
    <location>
        <begin position="1228"/>
        <end position="1264"/>
    </location>
</feature>
<dbReference type="GO" id="GO:0015630">
    <property type="term" value="C:microtubule cytoskeleton"/>
    <property type="evidence" value="ECO:0007669"/>
    <property type="project" value="InterPro"/>
</dbReference>
<feature type="compositionally biased region" description="Basic and acidic residues" evidence="7">
    <location>
        <begin position="503"/>
        <end position="563"/>
    </location>
</feature>
<feature type="region of interest" description="Disordered" evidence="7">
    <location>
        <begin position="33"/>
        <end position="150"/>
    </location>
</feature>
<feature type="compositionally biased region" description="Polar residues" evidence="7">
    <location>
        <begin position="1093"/>
        <end position="1104"/>
    </location>
</feature>
<feature type="compositionally biased region" description="Basic and acidic residues" evidence="7">
    <location>
        <begin position="641"/>
        <end position="660"/>
    </location>
</feature>
<feature type="compositionally biased region" description="Basic and acidic residues" evidence="7">
    <location>
        <begin position="1013"/>
        <end position="1029"/>
    </location>
</feature>
<evidence type="ECO:0000313" key="9">
    <source>
        <dbReference type="Proteomes" id="UP001497497"/>
    </source>
</evidence>
<evidence type="ECO:0000256" key="1">
    <source>
        <dbReference type="ARBA" id="ARBA00004245"/>
    </source>
</evidence>
<dbReference type="EMBL" id="CAXITT010000975">
    <property type="protein sequence ID" value="CAL1547425.1"/>
    <property type="molecule type" value="Genomic_DNA"/>
</dbReference>
<feature type="compositionally biased region" description="Basic and acidic residues" evidence="7">
    <location>
        <begin position="582"/>
        <end position="600"/>
    </location>
</feature>
<feature type="region of interest" description="Disordered" evidence="7">
    <location>
        <begin position="975"/>
        <end position="1054"/>
    </location>
</feature>
<dbReference type="PANTHER" id="PTHR15073:SF1">
    <property type="entry name" value="RETICULOCYTE-BINDING PROTEIN HOMOLOG 2A"/>
    <property type="match status" value="1"/>
</dbReference>
<feature type="region of interest" description="Disordered" evidence="7">
    <location>
        <begin position="445"/>
        <end position="947"/>
    </location>
</feature>
<feature type="compositionally biased region" description="Polar residues" evidence="7">
    <location>
        <begin position="1228"/>
        <end position="1240"/>
    </location>
</feature>
<feature type="compositionally biased region" description="Basic and acidic residues" evidence="7">
    <location>
        <begin position="808"/>
        <end position="887"/>
    </location>
</feature>
<dbReference type="InterPro" id="IPR051483">
    <property type="entry name" value="MAP7_domain-containing"/>
</dbReference>
<feature type="compositionally biased region" description="Acidic residues" evidence="7">
    <location>
        <begin position="608"/>
        <end position="618"/>
    </location>
</feature>
<feature type="compositionally biased region" description="Low complexity" evidence="7">
    <location>
        <begin position="721"/>
        <end position="742"/>
    </location>
</feature>
<keyword evidence="5" id="KW-0206">Cytoskeleton</keyword>
<feature type="compositionally biased region" description="Basic and acidic residues" evidence="7">
    <location>
        <begin position="747"/>
        <end position="801"/>
    </location>
</feature>
<evidence type="ECO:0000313" key="8">
    <source>
        <dbReference type="EMBL" id="CAL1547425.1"/>
    </source>
</evidence>
<name>A0AAV2IMT0_LYMST</name>
<feature type="non-terminal residue" evidence="8">
    <location>
        <position position="1"/>
    </location>
</feature>
<feature type="compositionally biased region" description="Low complexity" evidence="7">
    <location>
        <begin position="1156"/>
        <end position="1174"/>
    </location>
</feature>
<evidence type="ECO:0000256" key="7">
    <source>
        <dbReference type="SAM" id="MobiDB-lite"/>
    </source>
</evidence>
<keyword evidence="3" id="KW-0963">Cytoplasm</keyword>
<evidence type="ECO:0000256" key="2">
    <source>
        <dbReference type="ARBA" id="ARBA00007525"/>
    </source>
</evidence>
<evidence type="ECO:0000256" key="6">
    <source>
        <dbReference type="SAM" id="Coils"/>
    </source>
</evidence>
<dbReference type="Pfam" id="PF05672">
    <property type="entry name" value="MAP7"/>
    <property type="match status" value="1"/>
</dbReference>
<feature type="compositionally biased region" description="Polar residues" evidence="7">
    <location>
        <begin position="1001"/>
        <end position="1012"/>
    </location>
</feature>
<organism evidence="8 9">
    <name type="scientific">Lymnaea stagnalis</name>
    <name type="common">Great pond snail</name>
    <name type="synonym">Helix stagnalis</name>
    <dbReference type="NCBI Taxonomy" id="6523"/>
    <lineage>
        <taxon>Eukaryota</taxon>
        <taxon>Metazoa</taxon>
        <taxon>Spiralia</taxon>
        <taxon>Lophotrochozoa</taxon>
        <taxon>Mollusca</taxon>
        <taxon>Gastropoda</taxon>
        <taxon>Heterobranchia</taxon>
        <taxon>Euthyneura</taxon>
        <taxon>Panpulmonata</taxon>
        <taxon>Hygrophila</taxon>
        <taxon>Lymnaeoidea</taxon>
        <taxon>Lymnaeidae</taxon>
        <taxon>Lymnaea</taxon>
    </lineage>
</organism>
<dbReference type="Proteomes" id="UP001497497">
    <property type="component" value="Unassembled WGS sequence"/>
</dbReference>
<keyword evidence="4 6" id="KW-0175">Coiled coil</keyword>
<feature type="compositionally biased region" description="Polar residues" evidence="7">
    <location>
        <begin position="115"/>
        <end position="149"/>
    </location>
</feature>
<evidence type="ECO:0000256" key="3">
    <source>
        <dbReference type="ARBA" id="ARBA00022490"/>
    </source>
</evidence>
<feature type="compositionally biased region" description="Low complexity" evidence="7">
    <location>
        <begin position="901"/>
        <end position="917"/>
    </location>
</feature>
<feature type="compositionally biased region" description="Basic and acidic residues" evidence="7">
    <location>
        <begin position="989"/>
        <end position="1000"/>
    </location>
</feature>
<feature type="region of interest" description="Disordered" evidence="7">
    <location>
        <begin position="301"/>
        <end position="348"/>
    </location>
</feature>
<feature type="compositionally biased region" description="Basic and acidic residues" evidence="7">
    <location>
        <begin position="1252"/>
        <end position="1264"/>
    </location>
</feature>
<feature type="non-terminal residue" evidence="8">
    <location>
        <position position="1295"/>
    </location>
</feature>
<feature type="compositionally biased region" description="Polar residues" evidence="7">
    <location>
        <begin position="452"/>
        <end position="462"/>
    </location>
</feature>
<keyword evidence="9" id="KW-1185">Reference proteome</keyword>
<evidence type="ECO:0000256" key="5">
    <source>
        <dbReference type="ARBA" id="ARBA00023212"/>
    </source>
</evidence>
<feature type="compositionally biased region" description="Basic and acidic residues" evidence="7">
    <location>
        <begin position="40"/>
        <end position="55"/>
    </location>
</feature>
<dbReference type="GO" id="GO:0000226">
    <property type="term" value="P:microtubule cytoskeleton organization"/>
    <property type="evidence" value="ECO:0007669"/>
    <property type="project" value="InterPro"/>
</dbReference>
<accession>A0AAV2IMT0</accession>
<feature type="coiled-coil region" evidence="6">
    <location>
        <begin position="197"/>
        <end position="284"/>
    </location>
</feature>
<gene>
    <name evidence="8" type="ORF">GSLYS_00020750001</name>
</gene>
<dbReference type="PANTHER" id="PTHR15073">
    <property type="entry name" value="MICROTUBULE-ASSOCIATED PROTEIN"/>
    <property type="match status" value="1"/>
</dbReference>
<reference evidence="8 9" key="1">
    <citation type="submission" date="2024-04" db="EMBL/GenBank/DDBJ databases">
        <authorList>
            <consortium name="Genoscope - CEA"/>
            <person name="William W."/>
        </authorList>
    </citation>
    <scope>NUCLEOTIDE SEQUENCE [LARGE SCALE GENOMIC DNA]</scope>
</reference>
<proteinExistence type="inferred from homology"/>
<protein>
    <submittedName>
        <fullName evidence="8">Uncharacterized protein</fullName>
    </submittedName>
</protein>
<sequence>SLSLLSSARNLARALRAFPVQFIVTSCLKKMADTSDSDGVENRVSDHESNPRHSSAEISKYAEVSDSDTPLTASVPKRVKMDGDGDGAPSSVEASPRHQKGDHHHYQDGGGGDGTRSTAISFDSSAESTPKRTITKRSSAPSTPQTPGQDLSVIDMKMSWDGSVSGGSAKGEPTDGETGYKVAFKARAGMLADPVKIAKEREKEERVRQARERLMAERRKKLEELKEQQRIAQENREKQLEMRRKKIEDLRRRDYERRAAVEERRKMKEDIERARRESILQKAEERVARYEAWKAGGRKGGRGHILGFGSATPRDICQPFERPRRSSSHSALQRRSPNGSDMDSMRPQRRALSACSAVRRHCCVDYNRIGMFGDGPCSPRQLSVSTSVLYHKRSPEFSSMSVLAPASRPDSALGLNTIRDGRRSFVGPHTSVSAIVAGYQRAAAASSTSSTGTPLTRASMTASMPGPVRMRENKVSRKQRPASVASSMPSFVGGEPAKSPRSKSSDRTGRDRSKTRSPRKDEKAAKDKENHSERAQKPGHKEEKDEEKDSDKDGDKESPEKKDKKSRVSLSFFDRLATPKYSKKDADHSPKDVPSKKESPAIRVQFAGDEDGDQDGVVEPELSPRKAYSTPNLSGLKKRSSIRDRPTHSKEKHPPTKETSRGSTSGPPAPAHPPAGRSVSPGRKGGDKPAVSMPRVTPPTSATSTPTHTPAVQPAGQGTTPVQAAAVAADDGAPRAAPAPGQDITAEEYKARLAEKRRQAREKAEKEAEEERKRQEEAWLAEQEKQRKEEEEQRRLEEESMRQASEARQAEEERLQRAIEAEEKRKKEESERQEQEKKAKEEADKKAKEESEKMEKEKLEKSKREEEERQARKKKLEMIMKRVKPDSQMETSVKLDSPIKSVSSSPNISHTSSSQNSPDEYEKPVTQDTTSEWESGPAPPVGSAVELGSSAMTTSFILDTDDDTSSASTVMTSSFIRSASSGDILDAPTTHDENGDRQNEGRLSSSAASTPSRNEDKGLSSEPTSETKSKFKSPLLQQLVEKKGGESPLGVPKFKSPLLQNLLGKTKVGARMGMSASTGDLSPPKDTSAADPMTSSVVLDQSGFTKEVFNQGRDDEDKDEDTSLHRGDVGGIPKSFESRHTVTNGISRDSGDITHSMSASKSSSDSSPADAISSKFPMSLMSDSALGSSIEPPMEGDFPAPGMMSQSFIINGHGDHKSHAMDDSSISLHSLDESGSTSASGLMFHSGPDSAGNHHHDDDSHFEELIDLRDSKTTSIVGGTPLLAFGENNRRQDAT</sequence>
<comment type="caution">
    <text evidence="8">The sequence shown here is derived from an EMBL/GenBank/DDBJ whole genome shotgun (WGS) entry which is preliminary data.</text>
</comment>
<feature type="compositionally biased region" description="Polar residues" evidence="7">
    <location>
        <begin position="328"/>
        <end position="341"/>
    </location>
</feature>